<dbReference type="AlphaFoldDB" id="C8PNI6"/>
<proteinExistence type="predicted"/>
<protein>
    <recommendedName>
        <fullName evidence="4">ABC-2 type transporter domain-containing protein</fullName>
    </recommendedName>
</protein>
<evidence type="ECO:0000313" key="2">
    <source>
        <dbReference type="EMBL" id="EEV20997.1"/>
    </source>
</evidence>
<keyword evidence="1" id="KW-1133">Transmembrane helix</keyword>
<dbReference type="RefSeq" id="WP_006188100.1">
    <property type="nucleotide sequence ID" value="NZ_ACYH01000014.1"/>
</dbReference>
<keyword evidence="1" id="KW-0472">Membrane</keyword>
<dbReference type="STRING" id="596324.TREVI0001_2382"/>
<feature type="transmembrane region" description="Helical" evidence="1">
    <location>
        <begin position="53"/>
        <end position="70"/>
    </location>
</feature>
<name>C8PNI6_9SPIR</name>
<evidence type="ECO:0000256" key="1">
    <source>
        <dbReference type="SAM" id="Phobius"/>
    </source>
</evidence>
<keyword evidence="1" id="KW-0812">Transmembrane</keyword>
<dbReference type="EMBL" id="ACYH01000014">
    <property type="protein sequence ID" value="EEV20997.1"/>
    <property type="molecule type" value="Genomic_DNA"/>
</dbReference>
<evidence type="ECO:0000313" key="3">
    <source>
        <dbReference type="Proteomes" id="UP000004509"/>
    </source>
</evidence>
<dbReference type="Proteomes" id="UP000004509">
    <property type="component" value="Unassembled WGS sequence"/>
</dbReference>
<reference evidence="2 3" key="1">
    <citation type="submission" date="2009-07" db="EMBL/GenBank/DDBJ databases">
        <authorList>
            <person name="Madupu R."/>
            <person name="Sebastian Y."/>
            <person name="Durkin A.S."/>
            <person name="Torralba M."/>
            <person name="Methe B."/>
            <person name="Sutton G.G."/>
            <person name="Strausberg R.L."/>
            <person name="Nelson K.E."/>
        </authorList>
    </citation>
    <scope>NUCLEOTIDE SEQUENCE [LARGE SCALE GENOMIC DNA]</scope>
    <source>
        <strain evidence="2 3">ATCC 35580</strain>
    </source>
</reference>
<evidence type="ECO:0008006" key="4">
    <source>
        <dbReference type="Google" id="ProtNLM"/>
    </source>
</evidence>
<sequence length="85" mass="10056">MLLLSLAFISGIFLDQELLPKSITTLAQVFPTYYYVRANTFTERMLRPDWNNIGIQLLFLLLYFTLGVYFSKLNRIRNKIEFAQK</sequence>
<accession>C8PNI6</accession>
<organism evidence="2 3">
    <name type="scientific">Treponema vincentii ATCC 35580</name>
    <dbReference type="NCBI Taxonomy" id="596324"/>
    <lineage>
        <taxon>Bacteria</taxon>
        <taxon>Pseudomonadati</taxon>
        <taxon>Spirochaetota</taxon>
        <taxon>Spirochaetia</taxon>
        <taxon>Spirochaetales</taxon>
        <taxon>Treponemataceae</taxon>
        <taxon>Treponema</taxon>
    </lineage>
</organism>
<gene>
    <name evidence="2" type="ORF">TREVI0001_2382</name>
</gene>
<comment type="caution">
    <text evidence="2">The sequence shown here is derived from an EMBL/GenBank/DDBJ whole genome shotgun (WGS) entry which is preliminary data.</text>
</comment>